<evidence type="ECO:0000256" key="1">
    <source>
        <dbReference type="SAM" id="MobiDB-lite"/>
    </source>
</evidence>
<sequence length="214" mass="23544">MATDSSPARDDARSRARAAQTADVMRLAARREGSGGRRESGRSVDDGRHGAAQSQPWRAHARHDTAERRGGRRRRRVLDRRDCRRRTGREESRHARAGKTGADSAGKHGERRVIWHRGRLPAASRSVKRQASSVGVGVGVGINANAPRRYPIRRCSTPMSRHASPWQVNMRIWCRVAASKSARFMKSRRASSVCTSASSSSSSVGRPASRSRSA</sequence>
<evidence type="ECO:0000313" key="3">
    <source>
        <dbReference type="Proteomes" id="UP000507140"/>
    </source>
</evidence>
<evidence type="ECO:0000313" key="2">
    <source>
        <dbReference type="EMBL" id="CAB3887354.1"/>
    </source>
</evidence>
<accession>A0ABM8LGV9</accession>
<comment type="caution">
    <text evidence="2">The sequence shown here is derived from an EMBL/GenBank/DDBJ whole genome shotgun (WGS) entry which is preliminary data.</text>
</comment>
<name>A0ABM8LGV9_9BURK</name>
<dbReference type="EMBL" id="CADIKR010000004">
    <property type="protein sequence ID" value="CAB3887354.1"/>
    <property type="molecule type" value="Genomic_DNA"/>
</dbReference>
<reference evidence="2 3" key="1">
    <citation type="submission" date="2020-04" db="EMBL/GenBank/DDBJ databases">
        <authorList>
            <person name="De Canck E."/>
        </authorList>
    </citation>
    <scope>NUCLEOTIDE SEQUENCE [LARGE SCALE GENOMIC DNA]</scope>
    <source>
        <strain evidence="2 3">LMG 3415</strain>
    </source>
</reference>
<feature type="compositionally biased region" description="Basic residues" evidence="1">
    <location>
        <begin position="70"/>
        <end position="87"/>
    </location>
</feature>
<feature type="region of interest" description="Disordered" evidence="1">
    <location>
        <begin position="185"/>
        <end position="214"/>
    </location>
</feature>
<feature type="compositionally biased region" description="Basic and acidic residues" evidence="1">
    <location>
        <begin position="29"/>
        <end position="49"/>
    </location>
</feature>
<organism evidence="2 3">
    <name type="scientific">Achromobacter mucicolens</name>
    <dbReference type="NCBI Taxonomy" id="1389922"/>
    <lineage>
        <taxon>Bacteria</taxon>
        <taxon>Pseudomonadati</taxon>
        <taxon>Pseudomonadota</taxon>
        <taxon>Betaproteobacteria</taxon>
        <taxon>Burkholderiales</taxon>
        <taxon>Alcaligenaceae</taxon>
        <taxon>Achromobacter</taxon>
    </lineage>
</organism>
<feature type="compositionally biased region" description="Low complexity" evidence="1">
    <location>
        <begin position="190"/>
        <end position="214"/>
    </location>
</feature>
<protein>
    <submittedName>
        <fullName evidence="2">Uncharacterized protein</fullName>
    </submittedName>
</protein>
<gene>
    <name evidence="2" type="ORF">LMG3415_03770</name>
</gene>
<dbReference type="Proteomes" id="UP000507140">
    <property type="component" value="Unassembled WGS sequence"/>
</dbReference>
<keyword evidence="3" id="KW-1185">Reference proteome</keyword>
<feature type="region of interest" description="Disordered" evidence="1">
    <location>
        <begin position="1"/>
        <end position="109"/>
    </location>
</feature>
<proteinExistence type="predicted"/>